<dbReference type="GeneID" id="19011416"/>
<comment type="subcellular location">
    <subcellularLocation>
        <location evidence="8">Cell membrane</location>
        <topology evidence="8">Multi-pass membrane protein</topology>
    </subcellularLocation>
    <subcellularLocation>
        <location evidence="1">Membrane</location>
        <topology evidence="1">Multi-pass membrane protein</topology>
    </subcellularLocation>
</comment>
<protein>
    <recommendedName>
        <fullName evidence="8">Ammonium transporter</fullName>
    </recommendedName>
</protein>
<keyword evidence="3 8" id="KW-0813">Transport</keyword>
<keyword evidence="11" id="KW-1185">Reference proteome</keyword>
<dbReference type="OrthoDB" id="534912at2759"/>
<dbReference type="InterPro" id="IPR001905">
    <property type="entry name" value="Ammonium_transpt"/>
</dbReference>
<proteinExistence type="inferred from homology"/>
<dbReference type="PROSITE" id="PS01219">
    <property type="entry name" value="AMMONIUM_TRANSP"/>
    <property type="match status" value="1"/>
</dbReference>
<evidence type="ECO:0000256" key="8">
    <source>
        <dbReference type="RuleBase" id="RU362002"/>
    </source>
</evidence>
<dbReference type="GO" id="GO:0097272">
    <property type="term" value="P:ammonium homeostasis"/>
    <property type="evidence" value="ECO:0007669"/>
    <property type="project" value="TreeGrafter"/>
</dbReference>
<organism evidence="10 11">
    <name type="scientific">Bathycoccus prasinos</name>
    <dbReference type="NCBI Taxonomy" id="41875"/>
    <lineage>
        <taxon>Eukaryota</taxon>
        <taxon>Viridiplantae</taxon>
        <taxon>Chlorophyta</taxon>
        <taxon>Mamiellophyceae</taxon>
        <taxon>Mamiellales</taxon>
        <taxon>Bathycoccaceae</taxon>
        <taxon>Bathycoccus</taxon>
    </lineage>
</organism>
<evidence type="ECO:0000256" key="7">
    <source>
        <dbReference type="ARBA" id="ARBA00023177"/>
    </source>
</evidence>
<dbReference type="PANTHER" id="PTHR11730">
    <property type="entry name" value="AMMONIUM TRANSPORTER"/>
    <property type="match status" value="1"/>
</dbReference>
<comment type="similarity">
    <text evidence="2 8">Belongs to the ammonia transporter channel (TC 1.A.11.2) family.</text>
</comment>
<dbReference type="InterPro" id="IPR024041">
    <property type="entry name" value="NH4_transpt_AmtB-like_dom"/>
</dbReference>
<feature type="transmembrane region" description="Helical" evidence="8">
    <location>
        <begin position="315"/>
        <end position="340"/>
    </location>
</feature>
<reference evidence="10 11" key="1">
    <citation type="submission" date="2011-10" db="EMBL/GenBank/DDBJ databases">
        <authorList>
            <person name="Genoscope - CEA"/>
        </authorList>
    </citation>
    <scope>NUCLEOTIDE SEQUENCE [LARGE SCALE GENOMIC DNA]</scope>
    <source>
        <strain evidence="10 11">RCC 1105</strain>
    </source>
</reference>
<evidence type="ECO:0000256" key="5">
    <source>
        <dbReference type="ARBA" id="ARBA00022989"/>
    </source>
</evidence>
<feature type="transmembrane region" description="Helical" evidence="8">
    <location>
        <begin position="132"/>
        <end position="154"/>
    </location>
</feature>
<evidence type="ECO:0000259" key="9">
    <source>
        <dbReference type="Pfam" id="PF00909"/>
    </source>
</evidence>
<feature type="transmembrane region" description="Helical" evidence="8">
    <location>
        <begin position="411"/>
        <end position="429"/>
    </location>
</feature>
<dbReference type="STRING" id="41875.K8FCX2"/>
<evidence type="ECO:0000256" key="6">
    <source>
        <dbReference type="ARBA" id="ARBA00023136"/>
    </source>
</evidence>
<dbReference type="Gene3D" id="1.10.3430.10">
    <property type="entry name" value="Ammonium transporter AmtB like domains"/>
    <property type="match status" value="1"/>
</dbReference>
<dbReference type="AlphaFoldDB" id="K8FCX2"/>
<evidence type="ECO:0000256" key="3">
    <source>
        <dbReference type="ARBA" id="ARBA00022448"/>
    </source>
</evidence>
<feature type="transmembrane region" description="Helical" evidence="8">
    <location>
        <begin position="378"/>
        <end position="399"/>
    </location>
</feature>
<dbReference type="InterPro" id="IPR018047">
    <property type="entry name" value="Ammonium_transpt_CS"/>
</dbReference>
<dbReference type="NCBIfam" id="TIGR00836">
    <property type="entry name" value="amt"/>
    <property type="match status" value="1"/>
</dbReference>
<dbReference type="Proteomes" id="UP000198341">
    <property type="component" value="Chromosome 15"/>
</dbReference>
<dbReference type="KEGG" id="bpg:Bathy15g00170"/>
<keyword evidence="7 8" id="KW-0924">Ammonia transport</keyword>
<dbReference type="FunFam" id="1.10.3430.10:FF:000006">
    <property type="entry name" value="Ammonium transporter"/>
    <property type="match status" value="1"/>
</dbReference>
<feature type="domain" description="Ammonium transporter AmtB-like" evidence="9">
    <location>
        <begin position="97"/>
        <end position="508"/>
    </location>
</feature>
<dbReference type="GO" id="GO:0008519">
    <property type="term" value="F:ammonium channel activity"/>
    <property type="evidence" value="ECO:0007669"/>
    <property type="project" value="InterPro"/>
</dbReference>
<dbReference type="eggNOG" id="KOG0682">
    <property type="taxonomic scope" value="Eukaryota"/>
</dbReference>
<feature type="transmembrane region" description="Helical" evidence="8">
    <location>
        <begin position="456"/>
        <end position="481"/>
    </location>
</feature>
<keyword evidence="4 8" id="KW-0812">Transmembrane</keyword>
<evidence type="ECO:0000313" key="11">
    <source>
        <dbReference type="Proteomes" id="UP000198341"/>
    </source>
</evidence>
<evidence type="ECO:0000256" key="1">
    <source>
        <dbReference type="ARBA" id="ARBA00004141"/>
    </source>
</evidence>
<keyword evidence="6 8" id="KW-0472">Membrane</keyword>
<dbReference type="Pfam" id="PF00909">
    <property type="entry name" value="Ammonium_transp"/>
    <property type="match status" value="1"/>
</dbReference>
<gene>
    <name evidence="10" type="ordered locus">Bathy15g00170</name>
</gene>
<feature type="transmembrane region" description="Helical" evidence="8">
    <location>
        <begin position="247"/>
        <end position="271"/>
    </location>
</feature>
<dbReference type="GO" id="GO:0005886">
    <property type="term" value="C:plasma membrane"/>
    <property type="evidence" value="ECO:0007669"/>
    <property type="project" value="UniProtKB-SubCell"/>
</dbReference>
<dbReference type="SUPFAM" id="SSF111352">
    <property type="entry name" value="Ammonium transporter"/>
    <property type="match status" value="1"/>
</dbReference>
<feature type="transmembrane region" description="Helical" evidence="8">
    <location>
        <begin position="102"/>
        <end position="120"/>
    </location>
</feature>
<feature type="transmembrane region" description="Helical" evidence="8">
    <location>
        <begin position="207"/>
        <end position="227"/>
    </location>
</feature>
<evidence type="ECO:0000256" key="4">
    <source>
        <dbReference type="ARBA" id="ARBA00022692"/>
    </source>
</evidence>
<evidence type="ECO:0000313" key="10">
    <source>
        <dbReference type="EMBL" id="CCO19908.1"/>
    </source>
</evidence>
<dbReference type="EMBL" id="FO082264">
    <property type="protein sequence ID" value="CCO19908.1"/>
    <property type="molecule type" value="Genomic_DNA"/>
</dbReference>
<feature type="transmembrane region" description="Helical" evidence="8">
    <location>
        <begin position="352"/>
        <end position="372"/>
    </location>
</feature>
<feature type="transmembrane region" description="Helical" evidence="8">
    <location>
        <begin position="174"/>
        <end position="195"/>
    </location>
</feature>
<dbReference type="InterPro" id="IPR029020">
    <property type="entry name" value="Ammonium/urea_transptr"/>
</dbReference>
<sequence length="520" mass="55605">MATYCVGDLAFMVDGTNSQERTYVCLSVFPVFAANYWIIIGGGSQFSLRKKESTNSRLEIPNERDRERDRDIQDLCKVLSGLTAADATITGSSDNQFLLSSAYLVFFMQAGFAMLCAGSVRSKNTKNILIKNVLDACVGAIAFFIFGFGFAYGTKEGKSTNEFIGNWNFGLQDFTDWAGFLFQWAFSAAAATIVSGSVAERTAFQAYLGYSFFLTAFVYPVVVHWVWDGNGWLTAFKDNDKLFDCGMYDFAGSGVVHMTGGVAGLMGAMIVGPRTGRFGPDGRVVAMPGHNASLVVLGTFILWVGWYGFNPGSQLAIIGSEAVVARTAVSTTLSAAAGGVTAMAINYGLYHVWDLIAVCNGVLAGLVGITAGCSVTEPWTAIVCGFISAWVIHGAGKLLLKLKIDDPLEAAPMHGACGAFGVFWVGLMAKKEYVAEVYSGAEKCAGVFYGGDGSLLGAQVVGVICIFLWVGGLLGLFFLALKKMNMLRTSPEEEQLGLDESKHGGSAYNMELVAPMPTEM</sequence>
<accession>K8FCX2</accession>
<name>K8FCX2_9CHLO</name>
<feature type="transmembrane region" description="Helical" evidence="8">
    <location>
        <begin position="292"/>
        <end position="309"/>
    </location>
</feature>
<dbReference type="PANTHER" id="PTHR11730:SF6">
    <property type="entry name" value="AMMONIUM TRANSPORTER"/>
    <property type="match status" value="1"/>
</dbReference>
<keyword evidence="5 8" id="KW-1133">Transmembrane helix</keyword>
<dbReference type="RefSeq" id="XP_007508822.1">
    <property type="nucleotide sequence ID" value="XM_007508760.1"/>
</dbReference>
<feature type="transmembrane region" description="Helical" evidence="8">
    <location>
        <begin position="22"/>
        <end position="40"/>
    </location>
</feature>
<evidence type="ECO:0000256" key="2">
    <source>
        <dbReference type="ARBA" id="ARBA00005887"/>
    </source>
</evidence>